<proteinExistence type="predicted"/>
<evidence type="ECO:0000256" key="1">
    <source>
        <dbReference type="SAM" id="MobiDB-lite"/>
    </source>
</evidence>
<evidence type="ECO:0000313" key="2">
    <source>
        <dbReference type="EMBL" id="CAL1393687.1"/>
    </source>
</evidence>
<protein>
    <submittedName>
        <fullName evidence="2">Uncharacterized protein</fullName>
    </submittedName>
</protein>
<reference evidence="2 3" key="1">
    <citation type="submission" date="2024-04" db="EMBL/GenBank/DDBJ databases">
        <authorList>
            <person name="Fracassetti M."/>
        </authorList>
    </citation>
    <scope>NUCLEOTIDE SEQUENCE [LARGE SCALE GENOMIC DNA]</scope>
</reference>
<keyword evidence="3" id="KW-1185">Reference proteome</keyword>
<name>A0AAV2F6J6_9ROSI</name>
<feature type="compositionally biased region" description="Basic and acidic residues" evidence="1">
    <location>
        <begin position="34"/>
        <end position="57"/>
    </location>
</feature>
<accession>A0AAV2F6J6</accession>
<sequence length="98" mass="11200">MDTDKRGHGKSPRGFTMKKSPLVSLGHGVRYSTSRKEAGDYLRDGKESAQDRMDLHQGRRRGKEVETSLQMDESLISEAQPRQSLMVTQGRDERIPRR</sequence>
<gene>
    <name evidence="2" type="ORF">LTRI10_LOCUS34246</name>
</gene>
<dbReference type="AlphaFoldDB" id="A0AAV2F6J6"/>
<dbReference type="Proteomes" id="UP001497516">
    <property type="component" value="Chromosome 6"/>
</dbReference>
<evidence type="ECO:0000313" key="3">
    <source>
        <dbReference type="Proteomes" id="UP001497516"/>
    </source>
</evidence>
<feature type="region of interest" description="Disordered" evidence="1">
    <location>
        <begin position="1"/>
        <end position="98"/>
    </location>
</feature>
<organism evidence="2 3">
    <name type="scientific">Linum trigynum</name>
    <dbReference type="NCBI Taxonomy" id="586398"/>
    <lineage>
        <taxon>Eukaryota</taxon>
        <taxon>Viridiplantae</taxon>
        <taxon>Streptophyta</taxon>
        <taxon>Embryophyta</taxon>
        <taxon>Tracheophyta</taxon>
        <taxon>Spermatophyta</taxon>
        <taxon>Magnoliopsida</taxon>
        <taxon>eudicotyledons</taxon>
        <taxon>Gunneridae</taxon>
        <taxon>Pentapetalae</taxon>
        <taxon>rosids</taxon>
        <taxon>fabids</taxon>
        <taxon>Malpighiales</taxon>
        <taxon>Linaceae</taxon>
        <taxon>Linum</taxon>
    </lineage>
</organism>
<dbReference type="EMBL" id="OZ034819">
    <property type="protein sequence ID" value="CAL1393687.1"/>
    <property type="molecule type" value="Genomic_DNA"/>
</dbReference>